<keyword evidence="3" id="KW-1185">Reference proteome</keyword>
<dbReference type="EMBL" id="JAOYOD010000001">
    <property type="protein sequence ID" value="MCV9385130.1"/>
    <property type="molecule type" value="Genomic_DNA"/>
</dbReference>
<proteinExistence type="predicted"/>
<dbReference type="Pfam" id="PF24838">
    <property type="entry name" value="8xMP"/>
    <property type="match status" value="1"/>
</dbReference>
<comment type="caution">
    <text evidence="2">The sequence shown here is derived from an EMBL/GenBank/DDBJ whole genome shotgun (WGS) entry which is preliminary data.</text>
</comment>
<dbReference type="Proteomes" id="UP001300692">
    <property type="component" value="Unassembled WGS sequence"/>
</dbReference>
<dbReference type="InterPro" id="IPR056918">
    <property type="entry name" value="8xMP"/>
</dbReference>
<keyword evidence="1" id="KW-1133">Transmembrane helix</keyword>
<gene>
    <name evidence="2" type="ORF">N7U62_00565</name>
</gene>
<organism evidence="2 3">
    <name type="scientific">Reichenbachiella ulvae</name>
    <dbReference type="NCBI Taxonomy" id="2980104"/>
    <lineage>
        <taxon>Bacteria</taxon>
        <taxon>Pseudomonadati</taxon>
        <taxon>Bacteroidota</taxon>
        <taxon>Cytophagia</taxon>
        <taxon>Cytophagales</taxon>
        <taxon>Reichenbachiellaceae</taxon>
        <taxon>Reichenbachiella</taxon>
    </lineage>
</organism>
<feature type="transmembrane region" description="Helical" evidence="1">
    <location>
        <begin position="49"/>
        <end position="68"/>
    </location>
</feature>
<accession>A0ABT3CN29</accession>
<sequence>MKSDELSRAWTHRQILELNFNNRLNFFLLFQSILLAATVNGIGQHYDEALLMAICIFGAALTVIWWLIQSREHHMLDKVKNYLRENDISYRERRKLYENFFIKFSVNKLLSRVIPPMLSSIWIALFVFIFIQG</sequence>
<evidence type="ECO:0000256" key="1">
    <source>
        <dbReference type="SAM" id="Phobius"/>
    </source>
</evidence>
<keyword evidence="1" id="KW-0472">Membrane</keyword>
<evidence type="ECO:0000313" key="3">
    <source>
        <dbReference type="Proteomes" id="UP001300692"/>
    </source>
</evidence>
<keyword evidence="1" id="KW-0812">Transmembrane</keyword>
<feature type="transmembrane region" description="Helical" evidence="1">
    <location>
        <begin position="24"/>
        <end position="43"/>
    </location>
</feature>
<evidence type="ECO:0000313" key="2">
    <source>
        <dbReference type="EMBL" id="MCV9385130.1"/>
    </source>
</evidence>
<name>A0ABT3CN29_9BACT</name>
<protein>
    <submittedName>
        <fullName evidence="2">Uncharacterized protein</fullName>
    </submittedName>
</protein>
<reference evidence="2 3" key="1">
    <citation type="submission" date="2022-10" db="EMBL/GenBank/DDBJ databases">
        <title>Comparative genomics and taxonomic characterization of three novel marine species of genus Reichenbachiella exhibiting antioxidant and polysaccharide degradation activities.</title>
        <authorList>
            <person name="Muhammad N."/>
            <person name="Lee Y.-J."/>
            <person name="Ko J."/>
            <person name="Kim S.-G."/>
        </authorList>
    </citation>
    <scope>NUCLEOTIDE SEQUENCE [LARGE SCALE GENOMIC DNA]</scope>
    <source>
        <strain evidence="2 3">ABR2-5</strain>
    </source>
</reference>
<feature type="transmembrane region" description="Helical" evidence="1">
    <location>
        <begin position="113"/>
        <end position="131"/>
    </location>
</feature>
<dbReference type="RefSeq" id="WP_264135925.1">
    <property type="nucleotide sequence ID" value="NZ_JAOYOD010000001.1"/>
</dbReference>